<evidence type="ECO:0000313" key="9">
    <source>
        <dbReference type="EMBL" id="PSK82874.1"/>
    </source>
</evidence>
<keyword evidence="2" id="KW-0805">Transcription regulation</keyword>
<dbReference type="InterPro" id="IPR013325">
    <property type="entry name" value="RNA_pol_sigma_r2"/>
</dbReference>
<dbReference type="Pfam" id="PF04542">
    <property type="entry name" value="Sigma70_r2"/>
    <property type="match status" value="1"/>
</dbReference>
<dbReference type="PANTHER" id="PTHR43133">
    <property type="entry name" value="RNA POLYMERASE ECF-TYPE SIGMA FACTO"/>
    <property type="match status" value="1"/>
</dbReference>
<dbReference type="GO" id="GO:0016987">
    <property type="term" value="F:sigma factor activity"/>
    <property type="evidence" value="ECO:0007669"/>
    <property type="project" value="UniProtKB-KW"/>
</dbReference>
<evidence type="ECO:0000313" key="10">
    <source>
        <dbReference type="Proteomes" id="UP000240621"/>
    </source>
</evidence>
<dbReference type="Gene3D" id="1.10.10.10">
    <property type="entry name" value="Winged helix-like DNA-binding domain superfamily/Winged helix DNA-binding domain"/>
    <property type="match status" value="1"/>
</dbReference>
<dbReference type="OrthoDB" id="1027298at2"/>
<dbReference type="InterPro" id="IPR013249">
    <property type="entry name" value="RNA_pol_sigma70_r4_t2"/>
</dbReference>
<dbReference type="InterPro" id="IPR014284">
    <property type="entry name" value="RNA_pol_sigma-70_dom"/>
</dbReference>
<dbReference type="PANTHER" id="PTHR43133:SF8">
    <property type="entry name" value="RNA POLYMERASE SIGMA FACTOR HI_1459-RELATED"/>
    <property type="match status" value="1"/>
</dbReference>
<feature type="domain" description="RNA polymerase sigma-70 region 2" evidence="6">
    <location>
        <begin position="24"/>
        <end position="90"/>
    </location>
</feature>
<keyword evidence="3" id="KW-0731">Sigma factor</keyword>
<keyword evidence="5" id="KW-0804">Transcription</keyword>
<evidence type="ECO:0000256" key="1">
    <source>
        <dbReference type="ARBA" id="ARBA00010641"/>
    </source>
</evidence>
<comment type="caution">
    <text evidence="9">The sequence shown here is derived from an EMBL/GenBank/DDBJ whole genome shotgun (WGS) entry which is preliminary data.</text>
</comment>
<evidence type="ECO:0000313" key="8">
    <source>
        <dbReference type="EMBL" id="GET21310.1"/>
    </source>
</evidence>
<dbReference type="EMBL" id="BLAU01000001">
    <property type="protein sequence ID" value="GET21310.1"/>
    <property type="molecule type" value="Genomic_DNA"/>
</dbReference>
<dbReference type="SUPFAM" id="SSF88946">
    <property type="entry name" value="Sigma2 domain of RNA polymerase sigma factors"/>
    <property type="match status" value="1"/>
</dbReference>
<comment type="similarity">
    <text evidence="1">Belongs to the sigma-70 factor family. ECF subfamily.</text>
</comment>
<dbReference type="EMBL" id="PYGC01000005">
    <property type="protein sequence ID" value="PSK82874.1"/>
    <property type="molecule type" value="Genomic_DNA"/>
</dbReference>
<dbReference type="Gene3D" id="1.10.1740.10">
    <property type="match status" value="1"/>
</dbReference>
<proteinExistence type="inferred from homology"/>
<evidence type="ECO:0000256" key="4">
    <source>
        <dbReference type="ARBA" id="ARBA00023125"/>
    </source>
</evidence>
<feature type="domain" description="RNA polymerase sigma factor 70 region 4 type 2" evidence="7">
    <location>
        <begin position="124"/>
        <end position="176"/>
    </location>
</feature>
<dbReference type="InterPro" id="IPR036388">
    <property type="entry name" value="WH-like_DNA-bd_sf"/>
</dbReference>
<dbReference type="Pfam" id="PF08281">
    <property type="entry name" value="Sigma70_r4_2"/>
    <property type="match status" value="1"/>
</dbReference>
<evidence type="ECO:0000256" key="5">
    <source>
        <dbReference type="ARBA" id="ARBA00023163"/>
    </source>
</evidence>
<evidence type="ECO:0000259" key="6">
    <source>
        <dbReference type="Pfam" id="PF04542"/>
    </source>
</evidence>
<evidence type="ECO:0000259" key="7">
    <source>
        <dbReference type="Pfam" id="PF08281"/>
    </source>
</evidence>
<dbReference type="InterPro" id="IPR013324">
    <property type="entry name" value="RNA_pol_sigma_r3/r4-like"/>
</dbReference>
<dbReference type="InterPro" id="IPR039425">
    <property type="entry name" value="RNA_pol_sigma-70-like"/>
</dbReference>
<dbReference type="GO" id="GO:0006352">
    <property type="term" value="P:DNA-templated transcription initiation"/>
    <property type="evidence" value="ECO:0007669"/>
    <property type="project" value="InterPro"/>
</dbReference>
<dbReference type="Proteomes" id="UP000396862">
    <property type="component" value="Unassembled WGS sequence"/>
</dbReference>
<keyword evidence="11" id="KW-1185">Reference proteome</keyword>
<reference evidence="8 11" key="2">
    <citation type="submission" date="2019-10" db="EMBL/GenBank/DDBJ databases">
        <title>Prolixibacter strains distinguished by the presence of nitrate reductase genes were adept at nitrate-dependent anaerobic corrosion of metallic iron and carbon steel.</title>
        <authorList>
            <person name="Iino T."/>
            <person name="Shono N."/>
            <person name="Ito K."/>
            <person name="Nakamura R."/>
            <person name="Sueoka K."/>
            <person name="Harayama S."/>
            <person name="Ohkuma M."/>
        </authorList>
    </citation>
    <scope>NUCLEOTIDE SEQUENCE [LARGE SCALE GENOMIC DNA]</scope>
    <source>
        <strain evidence="8 11">MIC1-1</strain>
    </source>
</reference>
<dbReference type="RefSeq" id="WP_106542461.1">
    <property type="nucleotide sequence ID" value="NZ_BLAU01000001.1"/>
</dbReference>
<gene>
    <name evidence="9" type="ORF">CLV93_105268</name>
    <name evidence="8" type="ORF">JCM18694_15560</name>
</gene>
<evidence type="ECO:0000256" key="2">
    <source>
        <dbReference type="ARBA" id="ARBA00023015"/>
    </source>
</evidence>
<dbReference type="NCBIfam" id="TIGR02937">
    <property type="entry name" value="sigma70-ECF"/>
    <property type="match status" value="1"/>
</dbReference>
<evidence type="ECO:0000313" key="11">
    <source>
        <dbReference type="Proteomes" id="UP000396862"/>
    </source>
</evidence>
<keyword evidence="4" id="KW-0238">DNA-binding</keyword>
<dbReference type="InterPro" id="IPR007627">
    <property type="entry name" value="RNA_pol_sigma70_r2"/>
</dbReference>
<evidence type="ECO:0000256" key="3">
    <source>
        <dbReference type="ARBA" id="ARBA00023082"/>
    </source>
</evidence>
<dbReference type="SUPFAM" id="SSF88659">
    <property type="entry name" value="Sigma3 and sigma4 domains of RNA polymerase sigma factors"/>
    <property type="match status" value="1"/>
</dbReference>
<dbReference type="GO" id="GO:0003677">
    <property type="term" value="F:DNA binding"/>
    <property type="evidence" value="ECO:0007669"/>
    <property type="project" value="UniProtKB-KW"/>
</dbReference>
<dbReference type="Proteomes" id="UP000240621">
    <property type="component" value="Unassembled WGS sequence"/>
</dbReference>
<name>A0A2P8CD22_9BACT</name>
<accession>A0A2P8CD22</accession>
<dbReference type="AlphaFoldDB" id="A0A2P8CD22"/>
<protein>
    <submittedName>
        <fullName evidence="8">RNA polymerase sigma factor</fullName>
    </submittedName>
    <submittedName>
        <fullName evidence="9">RNA polymerase sigma-70 factor (ECF subfamily)</fullName>
    </submittedName>
</protein>
<dbReference type="CDD" id="cd06171">
    <property type="entry name" value="Sigma70_r4"/>
    <property type="match status" value="1"/>
</dbReference>
<reference evidence="9 10" key="1">
    <citation type="submission" date="2018-03" db="EMBL/GenBank/DDBJ databases">
        <title>Genomic Encyclopedia of Archaeal and Bacterial Type Strains, Phase II (KMG-II): from individual species to whole genera.</title>
        <authorList>
            <person name="Goeker M."/>
        </authorList>
    </citation>
    <scope>NUCLEOTIDE SEQUENCE [LARGE SCALE GENOMIC DNA]</scope>
    <source>
        <strain evidence="9 10">DSM 27267</strain>
    </source>
</reference>
<organism evidence="9 10">
    <name type="scientific">Prolixibacter denitrificans</name>
    <dbReference type="NCBI Taxonomy" id="1541063"/>
    <lineage>
        <taxon>Bacteria</taxon>
        <taxon>Pseudomonadati</taxon>
        <taxon>Bacteroidota</taxon>
        <taxon>Bacteroidia</taxon>
        <taxon>Marinilabiliales</taxon>
        <taxon>Prolixibacteraceae</taxon>
        <taxon>Prolixibacter</taxon>
    </lineage>
</organism>
<sequence>MVTNKDEYYIREILNGDPGSFSHLVEKYKDLAFHVSLKILINREEAEEAAQDAFIKAYRALPSFKGGAAFKTWFYRIVYNNAISRLRSSQNKRDVSLEDVRITDGEVEETETALSRLSAEERQQYLQAALNKMAPEDRSLLVMFYFDELSVTEITEVTNLTESNVKVKLHRGRKKLFELLKGILKDEIISIL</sequence>